<dbReference type="AlphaFoldDB" id="A0A1H6YKH8"/>
<feature type="domain" description="Type I restriction enzyme R protein N-terminal" evidence="1">
    <location>
        <begin position="54"/>
        <end position="163"/>
    </location>
</feature>
<dbReference type="Pfam" id="PF13588">
    <property type="entry name" value="HSDR_N_2"/>
    <property type="match status" value="1"/>
</dbReference>
<gene>
    <name evidence="2" type="ORF">SAMN05192553_103524</name>
</gene>
<name>A0A1H6YKH8_9BACT</name>
<dbReference type="STRING" id="1416801.SAMN05192553_103524"/>
<dbReference type="Proteomes" id="UP000199403">
    <property type="component" value="Unassembled WGS sequence"/>
</dbReference>
<protein>
    <submittedName>
        <fullName evidence="2">Type I restriction enzyme R protein N terminus (HSDR_N)</fullName>
    </submittedName>
</protein>
<evidence type="ECO:0000313" key="2">
    <source>
        <dbReference type="EMBL" id="SEJ37235.1"/>
    </source>
</evidence>
<reference evidence="3" key="1">
    <citation type="submission" date="2016-10" db="EMBL/GenBank/DDBJ databases">
        <authorList>
            <person name="Varghese N."/>
            <person name="Submissions S."/>
        </authorList>
    </citation>
    <scope>NUCLEOTIDE SEQUENCE [LARGE SCALE GENOMIC DNA]</scope>
    <source>
        <strain evidence="3">IBRC-M 10761</strain>
    </source>
</reference>
<dbReference type="InterPro" id="IPR029464">
    <property type="entry name" value="HSDR_N"/>
</dbReference>
<dbReference type="EMBL" id="FNZH01000003">
    <property type="protein sequence ID" value="SEJ37235.1"/>
    <property type="molecule type" value="Genomic_DNA"/>
</dbReference>
<proteinExistence type="predicted"/>
<evidence type="ECO:0000259" key="1">
    <source>
        <dbReference type="Pfam" id="PF13588"/>
    </source>
</evidence>
<evidence type="ECO:0000313" key="3">
    <source>
        <dbReference type="Proteomes" id="UP000199403"/>
    </source>
</evidence>
<keyword evidence="3" id="KW-1185">Reference proteome</keyword>
<accession>A0A1H6YKH8</accession>
<dbReference type="Gene3D" id="3.90.1570.30">
    <property type="match status" value="1"/>
</dbReference>
<organism evidence="2 3">
    <name type="scientific">Cyclobacterium xiamenense</name>
    <dbReference type="NCBI Taxonomy" id="1297121"/>
    <lineage>
        <taxon>Bacteria</taxon>
        <taxon>Pseudomonadati</taxon>
        <taxon>Bacteroidota</taxon>
        <taxon>Cytophagia</taxon>
        <taxon>Cytophagales</taxon>
        <taxon>Cyclobacteriaceae</taxon>
        <taxon>Cyclobacterium</taxon>
    </lineage>
</organism>
<sequence length="167" mass="19565">MVFFPQLCIMVDKLQHWREQKLNLPAFDVRFREEENGNVSIFDPLRRKYLVLTPEEWVRVHLVHYLTAYLDYPKSLISLERGLRYHVLQKRFDILVRDRTGAAFLLIECKAPGIPLTQKVVEQVSVYNQKIQAAFLGVSNGNTHICMQRDAGTGKYRQIQHFPDFSS</sequence>